<evidence type="ECO:0000313" key="4">
    <source>
        <dbReference type="Proteomes" id="UP000177370"/>
    </source>
</evidence>
<feature type="domain" description="DUF8128" evidence="2">
    <location>
        <begin position="209"/>
        <end position="466"/>
    </location>
</feature>
<dbReference type="Proteomes" id="UP000177370">
    <property type="component" value="Unassembled WGS sequence"/>
</dbReference>
<dbReference type="PANTHER" id="PTHR30121:SF6">
    <property type="entry name" value="SLR6007 PROTEIN"/>
    <property type="match status" value="1"/>
</dbReference>
<dbReference type="InterPro" id="IPR027417">
    <property type="entry name" value="P-loop_NTPase"/>
</dbReference>
<dbReference type="EMBL" id="MFTP01000010">
    <property type="protein sequence ID" value="OGI65938.1"/>
    <property type="molecule type" value="Genomic_DNA"/>
</dbReference>
<dbReference type="InterPro" id="IPR051162">
    <property type="entry name" value="T4SS_component"/>
</dbReference>
<sequence length="919" mass="103710">MAETFFKEAPKFETPEEELDFLRKEVAKKERELAPSGSGEDAKEDAVKGVIQEYKKIPIGEVLHKDNIVKESEHEGIVLKLKPETHDSVMEELLGFLITKGIKNTLTLVEKMGNPHIDDDFHRILIQYLKADGNFKVNEGTPFYKSLSMTLFEITLPPPEEEGDKQKGFKEFIGAMEQFYAGMQSISEGRNNDKEVYFTLEVALSSESDEVVVYAGIPNKHISLFEKQVLAFYHDAKVREAQNDYNIFNNSGGSAGAYAMLSERSVLPIKTYDNIDHDPMNTILNVFSKLKTEGEGAAIQLVVAPAGNKFIDQFHRILDDVKDGTSVKHAADNFYKWNSALFKVSKDIIFGHTPDPEKKDKNMAGRRSVDEGAAEKIGNKVKSSIMKANIRVIASAESAERADAILKEIESSFNQFTEAGSNSLVFEKASGNSLKKLFRDFSYRAFTSDKMMPLNLKELASIFHFPVGIGSQPQLKEAKAGIAPAPLEMGHEGIILGFNNYRGKITNIHMAREDRMRHFYVIGQTGTGKTNVLLNMITQDIRNGDGCCYIDPHGTDIQTILSRIPKERIDDVLYFDPAYTARPMGLNMLEYDPKYPEQKTFVVNELMGIFNKLFDMKIGGGAMFEQYFRNSAFLVMEDPESGSTLLEITRVLADKEFRDLKLAKCKNPIIKQFWVSAEQTTGDQSLANFVPYISSKFDNFISNDIMRPVVLQQNSVFNFRRIMDEKKILLVNLSKGRLGDINANLIGLVLVGKIQMAALSRVDMFGKPMNDFYLYIDEFQNVTTDSISSILSEARKYRLSLNIAHQYITQLEDNIKNAVFGNVGSMAVFRVGTEDANFLEQKFKPIFNAHDITKLDNYNAYVSMLVKGTPTKPFNIETLAPEKGNMEIVDSIKELSYMKYGRDREEVEEEIMARFSTIQ</sequence>
<dbReference type="Gene3D" id="3.40.50.300">
    <property type="entry name" value="P-loop containing nucleotide triphosphate hydrolases"/>
    <property type="match status" value="2"/>
</dbReference>
<dbReference type="Pfam" id="PF12696">
    <property type="entry name" value="TraG-D_C"/>
    <property type="match status" value="1"/>
</dbReference>
<accession>A0A1F6V8I3</accession>
<organism evidence="3 4">
    <name type="scientific">Candidatus Nomurabacteria bacterium RIFCSPHIGHO2_01_FULL_40_24b</name>
    <dbReference type="NCBI Taxonomy" id="1801739"/>
    <lineage>
        <taxon>Bacteria</taxon>
        <taxon>Candidatus Nomuraibacteriota</taxon>
    </lineage>
</organism>
<evidence type="ECO:0000259" key="1">
    <source>
        <dbReference type="Pfam" id="PF12696"/>
    </source>
</evidence>
<dbReference type="InterPro" id="IPR058441">
    <property type="entry name" value="DUF8128"/>
</dbReference>
<protein>
    <recommendedName>
        <fullName evidence="5">Type IV secretion system coupling protein TraD DNA-binding domain-containing protein</fullName>
    </recommendedName>
</protein>
<dbReference type="PANTHER" id="PTHR30121">
    <property type="entry name" value="UNCHARACTERIZED PROTEIN YJGR-RELATED"/>
    <property type="match status" value="1"/>
</dbReference>
<evidence type="ECO:0008006" key="5">
    <source>
        <dbReference type="Google" id="ProtNLM"/>
    </source>
</evidence>
<proteinExistence type="predicted"/>
<dbReference type="Pfam" id="PF26449">
    <property type="entry name" value="DUF8128"/>
    <property type="match status" value="1"/>
</dbReference>
<feature type="domain" description="TraD/TraG TraM recognition site" evidence="1">
    <location>
        <begin position="772"/>
        <end position="837"/>
    </location>
</feature>
<evidence type="ECO:0000259" key="2">
    <source>
        <dbReference type="Pfam" id="PF26449"/>
    </source>
</evidence>
<comment type="caution">
    <text evidence="3">The sequence shown here is derived from an EMBL/GenBank/DDBJ whole genome shotgun (WGS) entry which is preliminary data.</text>
</comment>
<reference evidence="3 4" key="1">
    <citation type="journal article" date="2016" name="Nat. Commun.">
        <title>Thousands of microbial genomes shed light on interconnected biogeochemical processes in an aquifer system.</title>
        <authorList>
            <person name="Anantharaman K."/>
            <person name="Brown C.T."/>
            <person name="Hug L.A."/>
            <person name="Sharon I."/>
            <person name="Castelle C.J."/>
            <person name="Probst A.J."/>
            <person name="Thomas B.C."/>
            <person name="Singh A."/>
            <person name="Wilkins M.J."/>
            <person name="Karaoz U."/>
            <person name="Brodie E.L."/>
            <person name="Williams K.H."/>
            <person name="Hubbard S.S."/>
            <person name="Banfield J.F."/>
        </authorList>
    </citation>
    <scope>NUCLEOTIDE SEQUENCE [LARGE SCALE GENOMIC DNA]</scope>
</reference>
<dbReference type="AlphaFoldDB" id="A0A1F6V8I3"/>
<name>A0A1F6V8I3_9BACT</name>
<dbReference type="InterPro" id="IPR032689">
    <property type="entry name" value="TraG-D_C"/>
</dbReference>
<evidence type="ECO:0000313" key="3">
    <source>
        <dbReference type="EMBL" id="OGI65938.1"/>
    </source>
</evidence>
<dbReference type="SUPFAM" id="SSF52540">
    <property type="entry name" value="P-loop containing nucleoside triphosphate hydrolases"/>
    <property type="match status" value="1"/>
</dbReference>
<gene>
    <name evidence="3" type="ORF">A2647_03995</name>
</gene>